<evidence type="ECO:0000313" key="1">
    <source>
        <dbReference type="EMBL" id="MBG2915469.1"/>
    </source>
</evidence>
<proteinExistence type="predicted"/>
<dbReference type="InterPro" id="IPR009888">
    <property type="entry name" value="CdiI_Proteobact"/>
</dbReference>
<sequence length="168" mass="19456">MFKLKNNKLRASVYYNDAHYILLTFSGHSIYIMDLKKGYKVLPNDLLDEELGCYAKLALIKSEQIKGSSDKFNQMYNDKKPYQDWIKKIIKEYDYKNKTALFNNMNRCSLELTDDEITISPLNHLRMDHWVGEGIPDSAIITLKSNCSDEVLGASIKEAFTRCISRKV</sequence>
<dbReference type="CDD" id="cd13445">
    <property type="entry name" value="CDI_inhibitor_EC869_like"/>
    <property type="match status" value="1"/>
</dbReference>
<organism evidence="1 2">
    <name type="scientific">Proteus terrae subsp. cibarius</name>
    <dbReference type="NCBI Taxonomy" id="626774"/>
    <lineage>
        <taxon>Bacteria</taxon>
        <taxon>Pseudomonadati</taxon>
        <taxon>Pseudomonadota</taxon>
        <taxon>Gammaproteobacteria</taxon>
        <taxon>Enterobacterales</taxon>
        <taxon>Morganellaceae</taxon>
        <taxon>Proteus</taxon>
    </lineage>
</organism>
<evidence type="ECO:0000313" key="2">
    <source>
        <dbReference type="Proteomes" id="UP000612266"/>
    </source>
</evidence>
<gene>
    <name evidence="1" type="ORF">I4901_13955</name>
</gene>
<dbReference type="RefSeq" id="WP_196563866.1">
    <property type="nucleotide sequence ID" value="NZ_JADSJR010000020.1"/>
</dbReference>
<dbReference type="InterPro" id="IPR037891">
    <property type="entry name" value="Cdil-like_sf"/>
</dbReference>
<dbReference type="Pfam" id="PF07262">
    <property type="entry name" value="CdiI"/>
    <property type="match status" value="1"/>
</dbReference>
<comment type="caution">
    <text evidence="1">The sequence shown here is derived from an EMBL/GenBank/DDBJ whole genome shotgun (WGS) entry which is preliminary data.</text>
</comment>
<reference evidence="1" key="1">
    <citation type="submission" date="2020-11" db="EMBL/GenBank/DDBJ databases">
        <title>Enhanced detection system for hospital associated transmission using whole genome sequencing surveillance.</title>
        <authorList>
            <person name="Harrison L.H."/>
            <person name="Van Tyne D."/>
            <person name="Marsh J.W."/>
            <person name="Griffith M.P."/>
            <person name="Snyder D.J."/>
            <person name="Cooper V.S."/>
            <person name="Mustapha M."/>
        </authorList>
    </citation>
    <scope>NUCLEOTIDE SEQUENCE</scope>
    <source>
        <strain evidence="1">PR00070</strain>
    </source>
</reference>
<dbReference type="Gene3D" id="3.40.1590.10">
    <property type="entry name" value="NMB0488-like"/>
    <property type="match status" value="1"/>
</dbReference>
<protein>
    <submittedName>
        <fullName evidence="1">CdiI family contact-dependent growth inhibition immunity protein</fullName>
    </submittedName>
</protein>
<dbReference type="SUPFAM" id="SSF160207">
    <property type="entry name" value="NMB0488-like"/>
    <property type="match status" value="1"/>
</dbReference>
<dbReference type="EMBL" id="JADSJR010000020">
    <property type="protein sequence ID" value="MBG2915469.1"/>
    <property type="molecule type" value="Genomic_DNA"/>
</dbReference>
<name>A0A8I1BR19_9GAMM</name>
<dbReference type="Proteomes" id="UP000612266">
    <property type="component" value="Unassembled WGS sequence"/>
</dbReference>
<accession>A0A8I1BR19</accession>
<dbReference type="AlphaFoldDB" id="A0A8I1BR19"/>